<sequence length="69" mass="8565">MIFRDFRICHSVRRSRLATTYSSPYQENKSLKFLGFMWNPCHGLWKLPHWWLFCWPMDKYGDFLFRLSD</sequence>
<organism evidence="1 2">
    <name type="scientific">Sphagnum jensenii</name>
    <dbReference type="NCBI Taxonomy" id="128206"/>
    <lineage>
        <taxon>Eukaryota</taxon>
        <taxon>Viridiplantae</taxon>
        <taxon>Streptophyta</taxon>
        <taxon>Embryophyta</taxon>
        <taxon>Bryophyta</taxon>
        <taxon>Sphagnophytina</taxon>
        <taxon>Sphagnopsida</taxon>
        <taxon>Sphagnales</taxon>
        <taxon>Sphagnaceae</taxon>
        <taxon>Sphagnum</taxon>
    </lineage>
</organism>
<dbReference type="EMBL" id="OZ023708">
    <property type="protein sequence ID" value="CAK9879367.1"/>
    <property type="molecule type" value="Genomic_DNA"/>
</dbReference>
<dbReference type="Proteomes" id="UP001497522">
    <property type="component" value="Chromosome 7"/>
</dbReference>
<proteinExistence type="predicted"/>
<evidence type="ECO:0000313" key="1">
    <source>
        <dbReference type="EMBL" id="CAK9879367.1"/>
    </source>
</evidence>
<keyword evidence="2" id="KW-1185">Reference proteome</keyword>
<gene>
    <name evidence="1" type="ORF">CSSPJE1EN2_LOCUS20929</name>
</gene>
<protein>
    <submittedName>
        <fullName evidence="1">Uncharacterized protein</fullName>
    </submittedName>
</protein>
<accession>A0ABP1BTV2</accession>
<evidence type="ECO:0000313" key="2">
    <source>
        <dbReference type="Proteomes" id="UP001497522"/>
    </source>
</evidence>
<name>A0ABP1BTV2_9BRYO</name>
<reference evidence="1" key="1">
    <citation type="submission" date="2024-03" db="EMBL/GenBank/DDBJ databases">
        <authorList>
            <consortium name="ELIXIR-Norway"/>
            <consortium name="Elixir Norway"/>
        </authorList>
    </citation>
    <scope>NUCLEOTIDE SEQUENCE</scope>
</reference>